<dbReference type="HOGENOM" id="CLU_3080289_0_0_9"/>
<name>S5ZSV9_GEOG3</name>
<proteinExistence type="predicted"/>
<sequence>MNESRKQPGDGADWGIGYGRGMRANVVCDGSVFPDLCIFLLTAVTLTDLMWT</sequence>
<accession>S5ZSV9</accession>
<dbReference type="EMBL" id="CP006254">
    <property type="protein sequence ID" value="AGT33603.1"/>
    <property type="molecule type" value="Genomic_DNA"/>
</dbReference>
<dbReference type="AlphaFoldDB" id="S5ZSV9"/>
<evidence type="ECO:0000313" key="2">
    <source>
        <dbReference type="Proteomes" id="UP000015500"/>
    </source>
</evidence>
<keyword evidence="2" id="KW-1185">Reference proteome</keyword>
<gene>
    <name evidence="1" type="ORF">M493_16970</name>
</gene>
<reference evidence="1 2" key="1">
    <citation type="journal article" date="2014" name="Genome Announc.">
        <title>Complete Genome Sequence of the Thermophilic Polychlorinated Biphenyl Degrader Geobacillus sp. Strain JF8 (NBRC 109937).</title>
        <authorList>
            <person name="Shintani M."/>
            <person name="Ohtsubo Y."/>
            <person name="Fukuda K."/>
            <person name="Hosoyama A."/>
            <person name="Ohji S."/>
            <person name="Yamazoe A."/>
            <person name="Fujita N."/>
            <person name="Nagata Y."/>
            <person name="Tsuda M."/>
            <person name="Hatta T."/>
            <person name="Kimbara K."/>
        </authorList>
    </citation>
    <scope>NUCLEOTIDE SEQUENCE [LARGE SCALE GENOMIC DNA]</scope>
    <source>
        <strain evidence="1 2">JF8</strain>
    </source>
</reference>
<evidence type="ECO:0000313" key="1">
    <source>
        <dbReference type="EMBL" id="AGT33603.1"/>
    </source>
</evidence>
<dbReference type="Proteomes" id="UP000015500">
    <property type="component" value="Chromosome"/>
</dbReference>
<organism evidence="1 2">
    <name type="scientific">Geobacillus genomosp. 3</name>
    <dbReference type="NCBI Taxonomy" id="1921421"/>
    <lineage>
        <taxon>Bacteria</taxon>
        <taxon>Bacillati</taxon>
        <taxon>Bacillota</taxon>
        <taxon>Bacilli</taxon>
        <taxon>Bacillales</taxon>
        <taxon>Anoxybacillaceae</taxon>
        <taxon>Geobacillus</taxon>
    </lineage>
</organism>
<dbReference type="KEGG" id="gjf:M493_16970"/>
<dbReference type="STRING" id="1921421.M493_16970"/>
<dbReference type="PATRIC" id="fig|1345697.3.peg.3352"/>
<protein>
    <submittedName>
        <fullName evidence="1">Uncharacterized protein</fullName>
    </submittedName>
</protein>